<evidence type="ECO:0000313" key="3">
    <source>
        <dbReference type="EMBL" id="MEB5477472.1"/>
    </source>
</evidence>
<reference evidence="3 4" key="1">
    <citation type="submission" date="2019-08" db="EMBL/GenBank/DDBJ databases">
        <title>Five species of Acinetobacter isolated from floral nectar and animal pollinators.</title>
        <authorList>
            <person name="Hendry T.A."/>
        </authorList>
    </citation>
    <scope>NUCLEOTIDE SEQUENCE [LARGE SCALE GENOMIC DNA]</scope>
    <source>
        <strain evidence="3 4">MD18.27</strain>
    </source>
</reference>
<organism evidence="3 4">
    <name type="scientific">Acinetobacter pollinis</name>
    <dbReference type="NCBI Taxonomy" id="2605270"/>
    <lineage>
        <taxon>Bacteria</taxon>
        <taxon>Pseudomonadati</taxon>
        <taxon>Pseudomonadota</taxon>
        <taxon>Gammaproteobacteria</taxon>
        <taxon>Moraxellales</taxon>
        <taxon>Moraxellaceae</taxon>
        <taxon>Acinetobacter</taxon>
    </lineage>
</organism>
<feature type="domain" description="UspA" evidence="2">
    <location>
        <begin position="1"/>
        <end position="157"/>
    </location>
</feature>
<dbReference type="InterPro" id="IPR006015">
    <property type="entry name" value="Universal_stress_UspA"/>
</dbReference>
<dbReference type="Proteomes" id="UP001339883">
    <property type="component" value="Unassembled WGS sequence"/>
</dbReference>
<dbReference type="RefSeq" id="WP_195771654.1">
    <property type="nucleotide sequence ID" value="NZ_VTDN01000008.1"/>
</dbReference>
<protein>
    <submittedName>
        <fullName evidence="3">Universal stress protein</fullName>
    </submittedName>
</protein>
<gene>
    <name evidence="3" type="ORF">I2F25_10510</name>
</gene>
<dbReference type="Pfam" id="PF00582">
    <property type="entry name" value="Usp"/>
    <property type="match status" value="2"/>
</dbReference>
<dbReference type="PANTHER" id="PTHR46268:SF6">
    <property type="entry name" value="UNIVERSAL STRESS PROTEIN UP12"/>
    <property type="match status" value="1"/>
</dbReference>
<proteinExistence type="inferred from homology"/>
<evidence type="ECO:0000313" key="4">
    <source>
        <dbReference type="Proteomes" id="UP001339883"/>
    </source>
</evidence>
<feature type="domain" description="UspA" evidence="2">
    <location>
        <begin position="212"/>
        <end position="280"/>
    </location>
</feature>
<evidence type="ECO:0000256" key="1">
    <source>
        <dbReference type="ARBA" id="ARBA00008791"/>
    </source>
</evidence>
<comment type="similarity">
    <text evidence="1">Belongs to the universal stress protein A family.</text>
</comment>
<comment type="caution">
    <text evidence="3">The sequence shown here is derived from an EMBL/GenBank/DDBJ whole genome shotgun (WGS) entry which is preliminary data.</text>
</comment>
<dbReference type="Gene3D" id="3.40.50.12370">
    <property type="match status" value="1"/>
</dbReference>
<dbReference type="CDD" id="cd00293">
    <property type="entry name" value="USP-like"/>
    <property type="match status" value="2"/>
</dbReference>
<keyword evidence="4" id="KW-1185">Reference proteome</keyword>
<name>A0ABU6DX62_9GAMM</name>
<dbReference type="PRINTS" id="PR01438">
    <property type="entry name" value="UNVRSLSTRESS"/>
</dbReference>
<dbReference type="InterPro" id="IPR006016">
    <property type="entry name" value="UspA"/>
</dbReference>
<evidence type="ECO:0000259" key="2">
    <source>
        <dbReference type="Pfam" id="PF00582"/>
    </source>
</evidence>
<dbReference type="PANTHER" id="PTHR46268">
    <property type="entry name" value="STRESS RESPONSE PROTEIN NHAX"/>
    <property type="match status" value="1"/>
</dbReference>
<accession>A0ABU6DX62</accession>
<dbReference type="EMBL" id="VTDN01000008">
    <property type="protein sequence ID" value="MEB5477472.1"/>
    <property type="molecule type" value="Genomic_DNA"/>
</dbReference>
<dbReference type="SUPFAM" id="SSF52402">
    <property type="entry name" value="Adenine nucleotide alpha hydrolases-like"/>
    <property type="match status" value="2"/>
</dbReference>
<sequence length="280" mass="31174">MKRVIACVDSSPCINAIAEAASWIAKRTQRELVLLQVLDYYPASYHLGEISGVIGFESNAMLLKELAELEEKQSTLAVDYSNNLLKHLMTTIKEKHGIDATVIQEKGDFLEQSLSVLREDDIVLIGKVGESAAEKNKVLGSNVENFVRGANCTVMTVSDHFKPPTRFIFAYEDSPLCAQMLESVAENELFQQLQCHLLHVGDDPEVLNKPEAYLREKGFDVVVATREGDVAQGIIDYQKEHGIQFVLLGAFSTNRISQFFLGSITTTVYRKIHVPIIVAK</sequence>